<keyword evidence="1" id="KW-0418">Kinase</keyword>
<gene>
    <name evidence="1" type="primary">ITPK6_6</name>
    <name evidence="1" type="ORF">Zm00014a_041984</name>
</gene>
<name>A0A3L6G461_MAIZE</name>
<comment type="caution">
    <text evidence="1">The sequence shown here is derived from an EMBL/GenBank/DDBJ whole genome shotgun (WGS) entry which is preliminary data.</text>
</comment>
<dbReference type="Proteomes" id="UP000251960">
    <property type="component" value="Chromosome 2"/>
</dbReference>
<keyword evidence="1" id="KW-0808">Transferase</keyword>
<sequence length="144" mass="16060">MATGRPVRLVLDASLLLDPSSTREAAAVALRPGVEELLRRLRYSNLTVAICYAEGMPTNEGCWELIHFTGPANECSIEVPGVLNVQRLQQLLLTLATLIKRRCGSVTSVTVAVYGDEDKPALIIFTEMWFCDCCRVLRLYFNRI</sequence>
<dbReference type="GO" id="GO:0016301">
    <property type="term" value="F:kinase activity"/>
    <property type="evidence" value="ECO:0007669"/>
    <property type="project" value="UniProtKB-KW"/>
</dbReference>
<reference evidence="1" key="1">
    <citation type="journal article" date="2018" name="Nat. Genet.">
        <title>Extensive intraspecific gene order and gene structural variations between Mo17 and other maize genomes.</title>
        <authorList>
            <person name="Sun S."/>
            <person name="Zhou Y."/>
            <person name="Chen J."/>
            <person name="Shi J."/>
            <person name="Zhao H."/>
            <person name="Zhao H."/>
            <person name="Song W."/>
            <person name="Zhang M."/>
            <person name="Cui Y."/>
            <person name="Dong X."/>
            <person name="Liu H."/>
            <person name="Ma X."/>
            <person name="Jiao Y."/>
            <person name="Wang B."/>
            <person name="Wei X."/>
            <person name="Stein J.C."/>
            <person name="Glaubitz J.C."/>
            <person name="Lu F."/>
            <person name="Yu G."/>
            <person name="Liang C."/>
            <person name="Fengler K."/>
            <person name="Li B."/>
            <person name="Rafalski A."/>
            <person name="Schnable P.S."/>
            <person name="Ware D.H."/>
            <person name="Buckler E.S."/>
            <person name="Lai J."/>
        </authorList>
    </citation>
    <scope>NUCLEOTIDE SEQUENCE [LARGE SCALE GENOMIC DNA]</scope>
    <source>
        <tissue evidence="1">Seedling</tissue>
    </source>
</reference>
<dbReference type="AlphaFoldDB" id="A0A3L6G461"/>
<dbReference type="EMBL" id="NCVQ01000003">
    <property type="protein sequence ID" value="PWZ41899.1"/>
    <property type="molecule type" value="Genomic_DNA"/>
</dbReference>
<protein>
    <submittedName>
        <fullName evidence="1">Inositol-tetrakisphosphate 1-kinase 6</fullName>
    </submittedName>
</protein>
<accession>A0A3L6G461</accession>
<dbReference type="ExpressionAtlas" id="A0A3L6G461">
    <property type="expression patterns" value="baseline and differential"/>
</dbReference>
<evidence type="ECO:0000313" key="1">
    <source>
        <dbReference type="EMBL" id="PWZ41899.1"/>
    </source>
</evidence>
<proteinExistence type="predicted"/>
<organism evidence="1">
    <name type="scientific">Zea mays</name>
    <name type="common">Maize</name>
    <dbReference type="NCBI Taxonomy" id="4577"/>
    <lineage>
        <taxon>Eukaryota</taxon>
        <taxon>Viridiplantae</taxon>
        <taxon>Streptophyta</taxon>
        <taxon>Embryophyta</taxon>
        <taxon>Tracheophyta</taxon>
        <taxon>Spermatophyta</taxon>
        <taxon>Magnoliopsida</taxon>
        <taxon>Liliopsida</taxon>
        <taxon>Poales</taxon>
        <taxon>Poaceae</taxon>
        <taxon>PACMAD clade</taxon>
        <taxon>Panicoideae</taxon>
        <taxon>Andropogonodae</taxon>
        <taxon>Andropogoneae</taxon>
        <taxon>Tripsacinae</taxon>
        <taxon>Zea</taxon>
    </lineage>
</organism>